<evidence type="ECO:0000256" key="1">
    <source>
        <dbReference type="ARBA" id="ARBA00001947"/>
    </source>
</evidence>
<keyword evidence="7" id="KW-0479">Metal-binding</keyword>
<comment type="similarity">
    <text evidence="3">Belongs to the peptidase M28 family. M28B subfamily.</text>
</comment>
<dbReference type="PANTHER" id="PTHR10404:SF78">
    <property type="entry name" value="N-ACETYLATED ALPHA-LINKED ACIDIC DIPEPTIDASE 2"/>
    <property type="match status" value="1"/>
</dbReference>
<keyword evidence="22" id="KW-1185">Reference proteome</keyword>
<feature type="domain" description="Transferrin receptor-like dimerisation" evidence="19">
    <location>
        <begin position="635"/>
        <end position="756"/>
    </location>
</feature>
<evidence type="ECO:0000256" key="14">
    <source>
        <dbReference type="ARBA" id="ARBA00023180"/>
    </source>
</evidence>
<dbReference type="OMA" id="TEWMEEY"/>
<evidence type="ECO:0000256" key="6">
    <source>
        <dbReference type="ARBA" id="ARBA00022692"/>
    </source>
</evidence>
<evidence type="ECO:0000256" key="2">
    <source>
        <dbReference type="ARBA" id="ARBA00004606"/>
    </source>
</evidence>
<feature type="domain" description="Peptidase M28" evidence="20">
    <location>
        <begin position="368"/>
        <end position="570"/>
    </location>
</feature>
<evidence type="ECO:0000256" key="15">
    <source>
        <dbReference type="ARBA" id="ARBA00052003"/>
    </source>
</evidence>
<evidence type="ECO:0000256" key="5">
    <source>
        <dbReference type="ARBA" id="ARBA00022670"/>
    </source>
</evidence>
<protein>
    <recommendedName>
        <fullName evidence="16">glutamate carboxypeptidase II</fullName>
        <ecNumber evidence="16">3.4.17.21</ecNumber>
    </recommendedName>
</protein>
<gene>
    <name evidence="21" type="ORF">pdam_00006146</name>
</gene>
<keyword evidence="13 17" id="KW-0472">Membrane</keyword>
<keyword evidence="5" id="KW-0645">Protease</keyword>
<dbReference type="Pfam" id="PF04253">
    <property type="entry name" value="TFR_dimer"/>
    <property type="match status" value="1"/>
</dbReference>
<dbReference type="EC" id="3.4.17.21" evidence="16"/>
<evidence type="ECO:0000313" key="21">
    <source>
        <dbReference type="EMBL" id="RMX39518.1"/>
    </source>
</evidence>
<dbReference type="Gene3D" id="1.20.930.40">
    <property type="entry name" value="Transferrin receptor-like, dimerisation domain"/>
    <property type="match status" value="1"/>
</dbReference>
<accession>A0A3M6TDU3</accession>
<comment type="catalytic activity">
    <reaction evidence="15">
        <text>Release of an unsubstituted, C-terminal glutamyl residue, typically from Ac-Asp-Glu or folylpoly-gamma-glutamates.</text>
        <dbReference type="EC" id="3.4.17.21"/>
    </reaction>
</comment>
<dbReference type="AlphaFoldDB" id="A0A3M6TDU3"/>
<dbReference type="InterPro" id="IPR003137">
    <property type="entry name" value="PA_domain"/>
</dbReference>
<evidence type="ECO:0000256" key="9">
    <source>
        <dbReference type="ARBA" id="ARBA00022833"/>
    </source>
</evidence>
<evidence type="ECO:0000259" key="18">
    <source>
        <dbReference type="Pfam" id="PF02225"/>
    </source>
</evidence>
<dbReference type="SUPFAM" id="SSF52025">
    <property type="entry name" value="PA domain"/>
    <property type="match status" value="1"/>
</dbReference>
<keyword evidence="14" id="KW-0325">Glycoprotein</keyword>
<dbReference type="CDD" id="cd02121">
    <property type="entry name" value="PA_GCPII_like"/>
    <property type="match status" value="1"/>
</dbReference>
<dbReference type="InterPro" id="IPR036757">
    <property type="entry name" value="TFR-like_dimer_dom_sf"/>
</dbReference>
<keyword evidence="4" id="KW-0121">Carboxypeptidase</keyword>
<dbReference type="CDD" id="cd08022">
    <property type="entry name" value="M28_PSMA_like"/>
    <property type="match status" value="1"/>
</dbReference>
<sequence>MDDTVELTYKNKKKQRRIRCIGAIVAVILVFIIGFLIGYFAKKTKREDHEKERPNGHDKKAEMQKKHKDMMRFHEMFQSTVKAEALEGNLKYFSEKPHIAGSPRQKELADELERRFKEYGFDKVEKPEYHALLSKPDLIKKTRITIKYKNGTVIYQVKGEEQEGGSQPGVVQPFLGYSPSGHVKGELVYVNYGQVSDFMQLKNLSVNVTGKIAIMRYGKIYRGNKIANAHSYGAIGAILYSDPADYAMEGGEEENTYPNKAWLPASGVQRGSLYTMPGSGDPQTPGIAALTGMYRRPHNESELPPIPAHPMGYGDAIKFLQEMSGSVVPEDWKGTLGITYHLGPEFNRGEVEVELNVSNNLEEVPIYNVIGTIYGKEEPDRYVLIGNHRDAWVHGAIDASTGTSATAEIGRVLGELLKTGWRPRRTIKICSWGGEEYSLIGSTEWVEQHQKELGERAVVYLNTDTIVSGSYVLIASGSPLVKNTIVDFSKKVDDPNAHDDKKTVFDISLERNPSKNNPGKPAVGNLGSGSDYASFYQYAGVPSADFYYIFGYKNKTVFYPVYHSQHDTFNWTVKFVDPKFLFHKAMTQLTGGLLLQFADAPLLNMDVMTYAEALNNSLNSLISAYPKKLKDYAGSMDYLRMAVEKFYDTAKTFSTAREKVEEKLEKYEETSFAELRRLNDQMIQVERAFIHPYGLPERRLVRHVIFAPSKYNLYGASNFPGVSDILFKLDETKDYAGVDRQISIARQAILGAVDILTLIKSG</sequence>
<evidence type="ECO:0000256" key="10">
    <source>
        <dbReference type="ARBA" id="ARBA00022968"/>
    </source>
</evidence>
<keyword evidence="11 17" id="KW-1133">Transmembrane helix</keyword>
<dbReference type="GO" id="GO:0046872">
    <property type="term" value="F:metal ion binding"/>
    <property type="evidence" value="ECO:0007669"/>
    <property type="project" value="UniProtKB-KW"/>
</dbReference>
<comment type="cofactor">
    <cofactor evidence="1">
        <name>Zn(2+)</name>
        <dbReference type="ChEBI" id="CHEBI:29105"/>
    </cofactor>
</comment>
<dbReference type="FunFam" id="3.50.30.30:FF:000045">
    <property type="entry name" value="Predicted protein"/>
    <property type="match status" value="1"/>
</dbReference>
<dbReference type="FunFam" id="1.20.930.40:FF:000001">
    <property type="entry name" value="N-acetylated-alpha-linked acidic dipeptidase 2"/>
    <property type="match status" value="1"/>
</dbReference>
<keyword evidence="9" id="KW-0862">Zinc</keyword>
<evidence type="ECO:0000256" key="12">
    <source>
        <dbReference type="ARBA" id="ARBA00023049"/>
    </source>
</evidence>
<evidence type="ECO:0000256" key="13">
    <source>
        <dbReference type="ARBA" id="ARBA00023136"/>
    </source>
</evidence>
<evidence type="ECO:0000256" key="11">
    <source>
        <dbReference type="ARBA" id="ARBA00022989"/>
    </source>
</evidence>
<reference evidence="21 22" key="1">
    <citation type="journal article" date="2018" name="Sci. Rep.">
        <title>Comparative analysis of the Pocillopora damicornis genome highlights role of immune system in coral evolution.</title>
        <authorList>
            <person name="Cunning R."/>
            <person name="Bay R.A."/>
            <person name="Gillette P."/>
            <person name="Baker A.C."/>
            <person name="Traylor-Knowles N."/>
        </authorList>
    </citation>
    <scope>NUCLEOTIDE SEQUENCE [LARGE SCALE GENOMIC DNA]</scope>
    <source>
        <strain evidence="21">RSMAS</strain>
        <tissue evidence="21">Whole animal</tissue>
    </source>
</reference>
<keyword evidence="8" id="KW-0378">Hydrolase</keyword>
<dbReference type="Gene3D" id="3.40.630.10">
    <property type="entry name" value="Zn peptidases"/>
    <property type="match status" value="1"/>
</dbReference>
<evidence type="ECO:0000256" key="16">
    <source>
        <dbReference type="ARBA" id="ARBA00066561"/>
    </source>
</evidence>
<evidence type="ECO:0000256" key="7">
    <source>
        <dbReference type="ARBA" id="ARBA00022723"/>
    </source>
</evidence>
<dbReference type="FunFam" id="3.40.630.10:FF:000009">
    <property type="entry name" value="N-acetylated-alpha-linked acidic dipeptidase 2"/>
    <property type="match status" value="1"/>
</dbReference>
<evidence type="ECO:0000256" key="17">
    <source>
        <dbReference type="SAM" id="Phobius"/>
    </source>
</evidence>
<keyword evidence="12" id="KW-0482">Metalloprotease</keyword>
<dbReference type="GO" id="GO:0006508">
    <property type="term" value="P:proteolysis"/>
    <property type="evidence" value="ECO:0007669"/>
    <property type="project" value="UniProtKB-KW"/>
</dbReference>
<evidence type="ECO:0000259" key="19">
    <source>
        <dbReference type="Pfam" id="PF04253"/>
    </source>
</evidence>
<feature type="transmembrane region" description="Helical" evidence="17">
    <location>
        <begin position="20"/>
        <end position="41"/>
    </location>
</feature>
<dbReference type="Pfam" id="PF04389">
    <property type="entry name" value="Peptidase_M28"/>
    <property type="match status" value="1"/>
</dbReference>
<dbReference type="Pfam" id="PF02225">
    <property type="entry name" value="PA"/>
    <property type="match status" value="1"/>
</dbReference>
<comment type="subcellular location">
    <subcellularLocation>
        <location evidence="2">Membrane</location>
        <topology evidence="2">Single-pass type II membrane protein</topology>
    </subcellularLocation>
</comment>
<dbReference type="OrthoDB" id="5841748at2759"/>
<dbReference type="GO" id="GO:0016020">
    <property type="term" value="C:membrane"/>
    <property type="evidence" value="ECO:0007669"/>
    <property type="project" value="UniProtKB-SubCell"/>
</dbReference>
<keyword evidence="6 17" id="KW-0812">Transmembrane</keyword>
<organism evidence="21 22">
    <name type="scientific">Pocillopora damicornis</name>
    <name type="common">Cauliflower coral</name>
    <name type="synonym">Millepora damicornis</name>
    <dbReference type="NCBI Taxonomy" id="46731"/>
    <lineage>
        <taxon>Eukaryota</taxon>
        <taxon>Metazoa</taxon>
        <taxon>Cnidaria</taxon>
        <taxon>Anthozoa</taxon>
        <taxon>Hexacorallia</taxon>
        <taxon>Scleractinia</taxon>
        <taxon>Astrocoeniina</taxon>
        <taxon>Pocilloporidae</taxon>
        <taxon>Pocillopora</taxon>
    </lineage>
</organism>
<dbReference type="InterPro" id="IPR046450">
    <property type="entry name" value="PA_dom_sf"/>
</dbReference>
<evidence type="ECO:0000259" key="20">
    <source>
        <dbReference type="Pfam" id="PF04389"/>
    </source>
</evidence>
<dbReference type="GO" id="GO:0004181">
    <property type="term" value="F:metallocarboxypeptidase activity"/>
    <property type="evidence" value="ECO:0007669"/>
    <property type="project" value="UniProtKB-EC"/>
</dbReference>
<dbReference type="InterPro" id="IPR039373">
    <property type="entry name" value="Peptidase_M28B"/>
</dbReference>
<dbReference type="InterPro" id="IPR007365">
    <property type="entry name" value="TFR-like_dimer_dom"/>
</dbReference>
<dbReference type="SUPFAM" id="SSF47672">
    <property type="entry name" value="Transferrin receptor-like dimerisation domain"/>
    <property type="match status" value="1"/>
</dbReference>
<dbReference type="EMBL" id="RCHS01003809">
    <property type="protein sequence ID" value="RMX39518.1"/>
    <property type="molecule type" value="Genomic_DNA"/>
</dbReference>
<evidence type="ECO:0000256" key="8">
    <source>
        <dbReference type="ARBA" id="ARBA00022801"/>
    </source>
</evidence>
<comment type="caution">
    <text evidence="21">The sequence shown here is derived from an EMBL/GenBank/DDBJ whole genome shotgun (WGS) entry which is preliminary data.</text>
</comment>
<name>A0A3M6TDU3_POCDA</name>
<keyword evidence="10" id="KW-0735">Signal-anchor</keyword>
<evidence type="ECO:0000256" key="3">
    <source>
        <dbReference type="ARBA" id="ARBA00005634"/>
    </source>
</evidence>
<evidence type="ECO:0000313" key="22">
    <source>
        <dbReference type="Proteomes" id="UP000275408"/>
    </source>
</evidence>
<feature type="domain" description="PA" evidence="18">
    <location>
        <begin position="183"/>
        <end position="272"/>
    </location>
</feature>
<dbReference type="SUPFAM" id="SSF53187">
    <property type="entry name" value="Zn-dependent exopeptidases"/>
    <property type="match status" value="1"/>
</dbReference>
<dbReference type="Gene3D" id="3.50.30.30">
    <property type="match status" value="1"/>
</dbReference>
<dbReference type="Proteomes" id="UP000275408">
    <property type="component" value="Unassembled WGS sequence"/>
</dbReference>
<dbReference type="PANTHER" id="PTHR10404">
    <property type="entry name" value="N-ACETYLATED-ALPHA-LINKED ACIDIC DIPEPTIDASE"/>
    <property type="match status" value="1"/>
</dbReference>
<dbReference type="InterPro" id="IPR007484">
    <property type="entry name" value="Peptidase_M28"/>
</dbReference>
<proteinExistence type="inferred from homology"/>
<evidence type="ECO:0000256" key="4">
    <source>
        <dbReference type="ARBA" id="ARBA00022645"/>
    </source>
</evidence>